<comment type="caution">
    <text evidence="6">The sequence shown here is derived from an EMBL/GenBank/DDBJ whole genome shotgun (WGS) entry which is preliminary data.</text>
</comment>
<comment type="subcellular location">
    <subcellularLocation>
        <location evidence="2">Cytoplasm</location>
    </subcellularLocation>
    <subcellularLocation>
        <location evidence="1">Nucleus</location>
    </subcellularLocation>
</comment>
<dbReference type="InterPro" id="IPR039924">
    <property type="entry name" value="ICln/Lot5/Saf5"/>
</dbReference>
<feature type="region of interest" description="Disordered" evidence="5">
    <location>
        <begin position="173"/>
        <end position="195"/>
    </location>
</feature>
<organism evidence="6 7">
    <name type="scientific">Lepraria neglecta</name>
    <dbReference type="NCBI Taxonomy" id="209136"/>
    <lineage>
        <taxon>Eukaryota</taxon>
        <taxon>Fungi</taxon>
        <taxon>Dikarya</taxon>
        <taxon>Ascomycota</taxon>
        <taxon>Pezizomycotina</taxon>
        <taxon>Lecanoromycetes</taxon>
        <taxon>OSLEUM clade</taxon>
        <taxon>Lecanoromycetidae</taxon>
        <taxon>Lecanorales</taxon>
        <taxon>Lecanorineae</taxon>
        <taxon>Stereocaulaceae</taxon>
        <taxon>Lepraria</taxon>
    </lineage>
</organism>
<dbReference type="GO" id="GO:0005681">
    <property type="term" value="C:spliceosomal complex"/>
    <property type="evidence" value="ECO:0007669"/>
    <property type="project" value="TreeGrafter"/>
</dbReference>
<evidence type="ECO:0000256" key="4">
    <source>
        <dbReference type="ARBA" id="ARBA00023242"/>
    </source>
</evidence>
<dbReference type="GO" id="GO:0045292">
    <property type="term" value="P:mRNA cis splicing, via spliceosome"/>
    <property type="evidence" value="ECO:0007669"/>
    <property type="project" value="TreeGrafter"/>
</dbReference>
<dbReference type="GO" id="GO:0034715">
    <property type="term" value="C:pICln-Sm protein complex"/>
    <property type="evidence" value="ECO:0007669"/>
    <property type="project" value="TreeGrafter"/>
</dbReference>
<evidence type="ECO:0000256" key="1">
    <source>
        <dbReference type="ARBA" id="ARBA00004123"/>
    </source>
</evidence>
<evidence type="ECO:0000313" key="6">
    <source>
        <dbReference type="EMBL" id="KAK3171669.1"/>
    </source>
</evidence>
<feature type="region of interest" description="Disordered" evidence="5">
    <location>
        <begin position="280"/>
        <end position="329"/>
    </location>
</feature>
<dbReference type="AlphaFoldDB" id="A0AAE0DJ70"/>
<dbReference type="Gene3D" id="2.30.29.30">
    <property type="entry name" value="Pleckstrin-homology domain (PH domain)/Phosphotyrosine-binding domain (PTB)"/>
    <property type="match status" value="1"/>
</dbReference>
<reference evidence="6" key="1">
    <citation type="submission" date="2022-11" db="EMBL/GenBank/DDBJ databases">
        <title>Chromosomal genome sequence assembly and mating type (MAT) locus characterization of the leprose asexual lichenized fungus Lepraria neglecta (Nyl.) Erichsen.</title>
        <authorList>
            <person name="Allen J.L."/>
            <person name="Pfeffer B."/>
        </authorList>
    </citation>
    <scope>NUCLEOTIDE SEQUENCE</scope>
    <source>
        <strain evidence="6">Allen 5258</strain>
    </source>
</reference>
<dbReference type="Pfam" id="PF03517">
    <property type="entry name" value="Voldacs"/>
    <property type="match status" value="1"/>
</dbReference>
<keyword evidence="4" id="KW-0539">Nucleus</keyword>
<name>A0AAE0DJ70_9LECA</name>
<feature type="compositionally biased region" description="Gly residues" evidence="5">
    <location>
        <begin position="289"/>
        <end position="300"/>
    </location>
</feature>
<dbReference type="Proteomes" id="UP001276659">
    <property type="component" value="Unassembled WGS sequence"/>
</dbReference>
<feature type="region of interest" description="Disordered" evidence="5">
    <location>
        <begin position="1"/>
        <end position="24"/>
    </location>
</feature>
<dbReference type="InterPro" id="IPR011993">
    <property type="entry name" value="PH-like_dom_sf"/>
</dbReference>
<keyword evidence="3" id="KW-0963">Cytoplasm</keyword>
<feature type="compositionally biased region" description="Polar residues" evidence="5">
    <location>
        <begin position="14"/>
        <end position="24"/>
    </location>
</feature>
<dbReference type="PANTHER" id="PTHR21399">
    <property type="entry name" value="CHLORIDE CONDUCTANCE REGULATORY PROTEIN ICLN"/>
    <property type="match status" value="1"/>
</dbReference>
<keyword evidence="7" id="KW-1185">Reference proteome</keyword>
<protein>
    <recommendedName>
        <fullName evidence="8">Regulator of volume decrease after cellular swelling-domain-containing protein</fullName>
    </recommendedName>
</protein>
<sequence>MEVIRNPPIHGSFTPLSTHQSRTPESFFSGPPVLYHHSPSTTLSLHKSDLDSAPTLSGLAAGAHRSSSANGISGAVNGHSHEGEAGEEEDEEIEIAGVDVWVTSECFILFSPSLETGLSIPYPSISLHAIQPASPSQPHASLFLQLLTEALTFDDHDPDSTISLTIIPAAATAPASSAVEETERETETAASQPQSQAQALYIALSDCANLHPDPLSGSDADMDDQAPAVMFEGDQDQDISGIYPLNTEGAGSGLPPPMPGSGGWITAENVGQFFDEEGNWRGRREGVDGEGTGAGLGAGAGSVRTREEDEGEEDKGDGVEEETKWRRTE</sequence>
<proteinExistence type="predicted"/>
<evidence type="ECO:0000256" key="2">
    <source>
        <dbReference type="ARBA" id="ARBA00004496"/>
    </source>
</evidence>
<accession>A0AAE0DJ70</accession>
<dbReference type="PANTHER" id="PTHR21399:SF0">
    <property type="entry name" value="METHYLOSOME SUBUNIT PICLN"/>
    <property type="match status" value="1"/>
</dbReference>
<gene>
    <name evidence="6" type="ORF">OEA41_003753</name>
</gene>
<evidence type="ECO:0000313" key="7">
    <source>
        <dbReference type="Proteomes" id="UP001276659"/>
    </source>
</evidence>
<feature type="compositionally biased region" description="Basic and acidic residues" evidence="5">
    <location>
        <begin position="316"/>
        <end position="329"/>
    </location>
</feature>
<dbReference type="GO" id="GO:0000387">
    <property type="term" value="P:spliceosomal snRNP assembly"/>
    <property type="evidence" value="ECO:0007669"/>
    <property type="project" value="TreeGrafter"/>
</dbReference>
<evidence type="ECO:0000256" key="3">
    <source>
        <dbReference type="ARBA" id="ARBA00022490"/>
    </source>
</evidence>
<evidence type="ECO:0000256" key="5">
    <source>
        <dbReference type="SAM" id="MobiDB-lite"/>
    </source>
</evidence>
<feature type="region of interest" description="Disordered" evidence="5">
    <location>
        <begin position="56"/>
        <end position="91"/>
    </location>
</feature>
<dbReference type="GO" id="GO:0005829">
    <property type="term" value="C:cytosol"/>
    <property type="evidence" value="ECO:0007669"/>
    <property type="project" value="TreeGrafter"/>
</dbReference>
<dbReference type="EMBL" id="JASNWA010000008">
    <property type="protein sequence ID" value="KAK3171669.1"/>
    <property type="molecule type" value="Genomic_DNA"/>
</dbReference>
<evidence type="ECO:0008006" key="8">
    <source>
        <dbReference type="Google" id="ProtNLM"/>
    </source>
</evidence>